<dbReference type="Pfam" id="PF01844">
    <property type="entry name" value="HNH"/>
    <property type="match status" value="1"/>
</dbReference>
<feature type="domain" description="HNH nuclease" evidence="3">
    <location>
        <begin position="386"/>
        <end position="438"/>
    </location>
</feature>
<comment type="similarity">
    <text evidence="1">Belongs to the Rv1128c/1148c/1588c/1702c/1945/3466 family.</text>
</comment>
<organism evidence="4 5">
    <name type="scientific">Agrococcus citreus</name>
    <dbReference type="NCBI Taxonomy" id="84643"/>
    <lineage>
        <taxon>Bacteria</taxon>
        <taxon>Bacillati</taxon>
        <taxon>Actinomycetota</taxon>
        <taxon>Actinomycetes</taxon>
        <taxon>Micrococcales</taxon>
        <taxon>Microbacteriaceae</taxon>
        <taxon>Agrococcus</taxon>
    </lineage>
</organism>
<dbReference type="SMART" id="SM00507">
    <property type="entry name" value="HNHc"/>
    <property type="match status" value="1"/>
</dbReference>
<dbReference type="InterPro" id="IPR003615">
    <property type="entry name" value="HNH_nuc"/>
</dbReference>
<dbReference type="Proteomes" id="UP001501266">
    <property type="component" value="Unassembled WGS sequence"/>
</dbReference>
<sequence>MDGEWGIDAEAYIEAIRAGALDPHGLSADELQASLDAYDAELTERLLSMSAEEVERGAQIPPLPVPPESEAQRRLRLDAEFAARSRALETRAARVAGEQRELMAAHVQRVIDLPGDPGPKMRELASFASAELGLSGVAVERRMTEAWTIVTELPAAHEAAAAGRITTSHLRVIEAETRAARLDPGVDAEQRDRLVAALVEIAASTSPGRLRKRAKFIVNEVLSEPLQVRHDAARDLRRVELFDAGDGISDLVVRGPSLELTAAFDRLTQAARGKPKEDPRTFDQFRADAAQELLLAGVVPEDLHGISAIRATVGILIPATTLLHDEVEQDAAIRALDAPASLDGRVLVDRDTARRIAAQTATWERLFTDPVTGTVVAVDSRRQTGRQKAWLQARDGWCRAIGCANPARTADVDHTVAWADGGQTRLDNLEHLCRRCHLLKHDSRWQVQQLAGGVLEWTSAIGQVLRTNPEPIGPVFTDLPRRNSEPALSPAEKRKRRATISREMQAETARWNDPGTRPQPGSLPTSGPWAEHTAEWNGPPPPF</sequence>
<keyword evidence="5" id="KW-1185">Reference proteome</keyword>
<name>A0ABN1YN62_9MICO</name>
<dbReference type="EMBL" id="BAAAKK010000001">
    <property type="protein sequence ID" value="GAA1418092.1"/>
    <property type="molecule type" value="Genomic_DNA"/>
</dbReference>
<dbReference type="CDD" id="cd00085">
    <property type="entry name" value="HNHc"/>
    <property type="match status" value="1"/>
</dbReference>
<evidence type="ECO:0000313" key="5">
    <source>
        <dbReference type="Proteomes" id="UP001501266"/>
    </source>
</evidence>
<dbReference type="Pfam" id="PF02720">
    <property type="entry name" value="DUF222"/>
    <property type="match status" value="1"/>
</dbReference>
<feature type="region of interest" description="Disordered" evidence="2">
    <location>
        <begin position="472"/>
        <end position="543"/>
    </location>
</feature>
<dbReference type="InterPro" id="IPR003870">
    <property type="entry name" value="DUF222"/>
</dbReference>
<dbReference type="InterPro" id="IPR002711">
    <property type="entry name" value="HNH"/>
</dbReference>
<dbReference type="RefSeq" id="WP_343916677.1">
    <property type="nucleotide sequence ID" value="NZ_BAAAKK010000001.1"/>
</dbReference>
<dbReference type="Gene3D" id="1.10.30.50">
    <property type="match status" value="1"/>
</dbReference>
<evidence type="ECO:0000259" key="3">
    <source>
        <dbReference type="SMART" id="SM00507"/>
    </source>
</evidence>
<accession>A0ABN1YN62</accession>
<evidence type="ECO:0000256" key="1">
    <source>
        <dbReference type="ARBA" id="ARBA00023450"/>
    </source>
</evidence>
<evidence type="ECO:0000313" key="4">
    <source>
        <dbReference type="EMBL" id="GAA1418092.1"/>
    </source>
</evidence>
<reference evidence="4 5" key="1">
    <citation type="journal article" date="2019" name="Int. J. Syst. Evol. Microbiol.">
        <title>The Global Catalogue of Microorganisms (GCM) 10K type strain sequencing project: providing services to taxonomists for standard genome sequencing and annotation.</title>
        <authorList>
            <consortium name="The Broad Institute Genomics Platform"/>
            <consortium name="The Broad Institute Genome Sequencing Center for Infectious Disease"/>
            <person name="Wu L."/>
            <person name="Ma J."/>
        </authorList>
    </citation>
    <scope>NUCLEOTIDE SEQUENCE [LARGE SCALE GENOMIC DNA]</scope>
    <source>
        <strain evidence="4 5">JCM 12398</strain>
    </source>
</reference>
<protein>
    <recommendedName>
        <fullName evidence="3">HNH nuclease domain-containing protein</fullName>
    </recommendedName>
</protein>
<comment type="caution">
    <text evidence="4">The sequence shown here is derived from an EMBL/GenBank/DDBJ whole genome shotgun (WGS) entry which is preliminary data.</text>
</comment>
<proteinExistence type="inferred from homology"/>
<gene>
    <name evidence="4" type="ORF">GCM10009640_03280</name>
</gene>
<evidence type="ECO:0000256" key="2">
    <source>
        <dbReference type="SAM" id="MobiDB-lite"/>
    </source>
</evidence>